<feature type="region of interest" description="Disordered" evidence="6">
    <location>
        <begin position="1212"/>
        <end position="1240"/>
    </location>
</feature>
<dbReference type="SUPFAM" id="SSF103481">
    <property type="entry name" value="Multidrug resistance efflux transporter EmrE"/>
    <property type="match status" value="6"/>
</dbReference>
<feature type="transmembrane region" description="Helical" evidence="7">
    <location>
        <begin position="386"/>
        <end position="408"/>
    </location>
</feature>
<dbReference type="AlphaFoldDB" id="A0AA88S1Z6"/>
<feature type="transmembrane region" description="Helical" evidence="7">
    <location>
        <begin position="1093"/>
        <end position="1114"/>
    </location>
</feature>
<evidence type="ECO:0000256" key="5">
    <source>
        <dbReference type="ARBA" id="ARBA00023136"/>
    </source>
</evidence>
<feature type="transmembrane region" description="Helical" evidence="7">
    <location>
        <begin position="1157"/>
        <end position="1177"/>
    </location>
</feature>
<evidence type="ECO:0000256" key="1">
    <source>
        <dbReference type="ARBA" id="ARBA00004141"/>
    </source>
</evidence>
<evidence type="ECO:0000256" key="7">
    <source>
        <dbReference type="SAM" id="Phobius"/>
    </source>
</evidence>
<feature type="transmembrane region" description="Helical" evidence="7">
    <location>
        <begin position="448"/>
        <end position="466"/>
    </location>
</feature>
<feature type="transmembrane region" description="Helical" evidence="7">
    <location>
        <begin position="710"/>
        <end position="728"/>
    </location>
</feature>
<evidence type="ECO:0000259" key="8">
    <source>
        <dbReference type="Pfam" id="PF00892"/>
    </source>
</evidence>
<comment type="subcellular location">
    <subcellularLocation>
        <location evidence="1">Membrane</location>
        <topology evidence="1">Multi-pass membrane protein</topology>
    </subcellularLocation>
</comment>
<evidence type="ECO:0000256" key="6">
    <source>
        <dbReference type="SAM" id="MobiDB-lite"/>
    </source>
</evidence>
<feature type="transmembrane region" description="Helical" evidence="7">
    <location>
        <begin position="76"/>
        <end position="95"/>
    </location>
</feature>
<dbReference type="InterPro" id="IPR037185">
    <property type="entry name" value="EmrE-like"/>
</dbReference>
<feature type="transmembrane region" description="Helical" evidence="7">
    <location>
        <begin position="615"/>
        <end position="633"/>
    </location>
</feature>
<feature type="transmembrane region" description="Helical" evidence="7">
    <location>
        <begin position="1016"/>
        <end position="1034"/>
    </location>
</feature>
<gene>
    <name evidence="9" type="ORF">RJ640_024364</name>
</gene>
<accession>A0AA88S1Z6</accession>
<dbReference type="PANTHER" id="PTHR31218">
    <property type="entry name" value="WAT1-RELATED PROTEIN"/>
    <property type="match status" value="1"/>
</dbReference>
<evidence type="ECO:0000256" key="3">
    <source>
        <dbReference type="ARBA" id="ARBA00022692"/>
    </source>
</evidence>
<feature type="transmembrane region" description="Helical" evidence="7">
    <location>
        <begin position="414"/>
        <end position="436"/>
    </location>
</feature>
<dbReference type="GO" id="GO:0022857">
    <property type="term" value="F:transmembrane transporter activity"/>
    <property type="evidence" value="ECO:0007669"/>
    <property type="project" value="InterPro"/>
</dbReference>
<feature type="transmembrane region" description="Helical" evidence="7">
    <location>
        <begin position="950"/>
        <end position="971"/>
    </location>
</feature>
<dbReference type="Proteomes" id="UP001187471">
    <property type="component" value="Unassembled WGS sequence"/>
</dbReference>
<evidence type="ECO:0000313" key="10">
    <source>
        <dbReference type="Proteomes" id="UP001187471"/>
    </source>
</evidence>
<feature type="transmembrane region" description="Helical" evidence="7">
    <location>
        <begin position="1183"/>
        <end position="1201"/>
    </location>
</feature>
<proteinExistence type="inferred from homology"/>
<dbReference type="EMBL" id="JAVXUO010000243">
    <property type="protein sequence ID" value="KAK2994100.1"/>
    <property type="molecule type" value="Genomic_DNA"/>
</dbReference>
<feature type="transmembrane region" description="Helical" evidence="7">
    <location>
        <begin position="12"/>
        <end position="31"/>
    </location>
</feature>
<reference evidence="9" key="1">
    <citation type="submission" date="2022-12" db="EMBL/GenBank/DDBJ databases">
        <title>Draft genome assemblies for two species of Escallonia (Escalloniales).</title>
        <authorList>
            <person name="Chanderbali A."/>
            <person name="Dervinis C."/>
            <person name="Anghel I."/>
            <person name="Soltis D."/>
            <person name="Soltis P."/>
            <person name="Zapata F."/>
        </authorList>
    </citation>
    <scope>NUCLEOTIDE SEQUENCE</scope>
    <source>
        <strain evidence="9">UCBG92.1500</strain>
        <tissue evidence="9">Leaf</tissue>
    </source>
</reference>
<feature type="transmembrane region" description="Helical" evidence="7">
    <location>
        <begin position="983"/>
        <end position="1004"/>
    </location>
</feature>
<feature type="transmembrane region" description="Helical" evidence="7">
    <location>
        <begin position="182"/>
        <end position="202"/>
    </location>
</feature>
<feature type="transmembrane region" description="Helical" evidence="7">
    <location>
        <begin position="1061"/>
        <end position="1081"/>
    </location>
</feature>
<feature type="domain" description="EamA" evidence="8">
    <location>
        <begin position="330"/>
        <end position="464"/>
    </location>
</feature>
<dbReference type="InterPro" id="IPR030184">
    <property type="entry name" value="WAT1-related"/>
</dbReference>
<feature type="transmembrane region" description="Helical" evidence="7">
    <location>
        <begin position="43"/>
        <end position="64"/>
    </location>
</feature>
<feature type="transmembrane region" description="Helical" evidence="7">
    <location>
        <begin position="138"/>
        <end position="162"/>
    </location>
</feature>
<keyword evidence="5 7" id="KW-0472">Membrane</keyword>
<feature type="transmembrane region" description="Helical" evidence="7">
    <location>
        <begin position="787"/>
        <end position="808"/>
    </location>
</feature>
<sequence length="1240" mass="134895">MTRGRYCYREVLPFMVMFLVECTNTGSSIIFKAATDEGLDYHVFMVYSNAIFTLVLIPMAFIFHRKTQLPPLNFSLVVRMFILAIIGLVSQLLGYRGIELSSPTMGSAMSNLTPACTFILAIVFRMETLDLKRLSSQAKIIGTLVSIAGAFVVVLYKGPAVIRTVSPSITTNALESSTQADWALGGALLAADYVLVSIWYILQAQFVRLYPAEIMVVFFYSLSLTIVSTPVCFFLQPNLDAWKIKADIGLAAILYSGIVGSSFGITVHTWGLHVKGPVYVAMFKPLSIAIAAIMSVIFLGETLYLGRFGEMAKQGRYCYREVLPFGAMIFLQCTQVGQSTVFKAATTQGMSYCIFMVYSYAISTLVLLPFAFIFERKHLPPFNVAFLGRIGLLGLLGFSAMMCGYKGIEYSSPTLASAISNLTPAFTFALAILFRMEKLELRIFSSQAKIIGTIVSISGATIVVLYKGPIILKTSSQASILFDQTLKSSESNWVIGGLLLIVDYLLLSAWYILQAQTVTKYPAELLVVSLFNLCVAVLAAPASLLLEPDLSAWQFSSKMMLFAILYSGLYGSSFATAILTWGLRLKGPVYVALFTPLSIAIAAIMGVIFLGDSLYLGSIIGAIVISVGFYVVMWGKVKEDIAEDIEASSVESPPETDPLASSQLCGYKGIEYSSPTLASAISNLAPAFTFVLAIFCRMEKIEIRSLSSQAKIIGTILSILGALVVVIYKGPTLVRASSNLSVLLYQPLKSSESDWIAGGLLLTADYILFSIWYIVQTETVRKYPAELIVVSLYNLCVAIIAAPISYFLESDSSAWKISSKMMLVAILYGGLYGSSFATVILTWALRLKGPVYVALFTPLSIAIAAIMSGIFLGDSLYLGSVVGAVIISVGFYVVIWGKAKEDLVEDEEDLCILLRSWEPCDIAKSWEPCHIASGDTYTLKLTRSRVLPPLNFSIMSKIGVLGIIGCTSQIMGYTGINYSSPTLASAISNLVPAFTFILAIIFRMEKVATRSSSSRAKVMGTIVSIAGAFIVTLYKGPRIVPTPSPSISPIQLLRLPAPSNWVIGGLFLTTEYILVPMWYIVQAQIMKEYPAELTVVFFYNLSVSILAAIVGLITEPNSSAWKIKPDIALVSILCSGIFGSAMNNAVHAWALRLKGPVYVAMFKPLSIAIAVAMGFVFLGDTLYLGSVIGATIISIGFYTVMWGKAKEEMGEDNGISNLESPSTQKSPLLQSYKNQDRESR</sequence>
<protein>
    <recommendedName>
        <fullName evidence="8">EamA domain-containing protein</fullName>
    </recommendedName>
</protein>
<feature type="domain" description="EamA" evidence="8">
    <location>
        <begin position="38"/>
        <end position="154"/>
    </location>
</feature>
<comment type="caution">
    <text evidence="9">The sequence shown here is derived from an EMBL/GenBank/DDBJ whole genome shotgun (WGS) entry which is preliminary data.</text>
</comment>
<feature type="transmembrane region" description="Helical" evidence="7">
    <location>
        <begin position="589"/>
        <end position="609"/>
    </location>
</feature>
<feature type="transmembrane region" description="Helical" evidence="7">
    <location>
        <begin position="755"/>
        <end position="775"/>
    </location>
</feature>
<dbReference type="GO" id="GO:0016020">
    <property type="term" value="C:membrane"/>
    <property type="evidence" value="ECO:0007669"/>
    <property type="project" value="UniProtKB-SubCell"/>
</dbReference>
<dbReference type="Pfam" id="PF00892">
    <property type="entry name" value="EamA"/>
    <property type="match status" value="2"/>
</dbReference>
<comment type="similarity">
    <text evidence="2">Belongs to the drug/metabolite transporter (DMT) superfamily. Plant drug/metabolite exporter (P-DME) (TC 2.A.7.4) family.</text>
</comment>
<feature type="transmembrane region" description="Helical" evidence="7">
    <location>
        <begin position="820"/>
        <end position="844"/>
    </location>
</feature>
<feature type="transmembrane region" description="Helical" evidence="7">
    <location>
        <begin position="214"/>
        <end position="236"/>
    </location>
</feature>
<feature type="transmembrane region" description="Helical" evidence="7">
    <location>
        <begin position="493"/>
        <end position="513"/>
    </location>
</feature>
<feature type="transmembrane region" description="Helical" evidence="7">
    <location>
        <begin position="248"/>
        <end position="267"/>
    </location>
</feature>
<feature type="transmembrane region" description="Helical" evidence="7">
    <location>
        <begin position="279"/>
        <end position="299"/>
    </location>
</feature>
<name>A0AA88S1Z6_9ASTE</name>
<keyword evidence="10" id="KW-1185">Reference proteome</keyword>
<feature type="transmembrane region" description="Helical" evidence="7">
    <location>
        <begin position="558"/>
        <end position="582"/>
    </location>
</feature>
<feature type="transmembrane region" description="Helical" evidence="7">
    <location>
        <begin position="349"/>
        <end position="374"/>
    </location>
</feature>
<evidence type="ECO:0000256" key="4">
    <source>
        <dbReference type="ARBA" id="ARBA00022989"/>
    </source>
</evidence>
<keyword evidence="4 7" id="KW-1133">Transmembrane helix</keyword>
<feature type="transmembrane region" description="Helical" evidence="7">
    <location>
        <begin position="1126"/>
        <end position="1145"/>
    </location>
</feature>
<feature type="compositionally biased region" description="Polar residues" evidence="6">
    <location>
        <begin position="1214"/>
        <end position="1233"/>
    </location>
</feature>
<feature type="transmembrane region" description="Helical" evidence="7">
    <location>
        <begin position="525"/>
        <end position="546"/>
    </location>
</feature>
<dbReference type="InterPro" id="IPR000620">
    <property type="entry name" value="EamA_dom"/>
</dbReference>
<organism evidence="9 10">
    <name type="scientific">Escallonia rubra</name>
    <dbReference type="NCBI Taxonomy" id="112253"/>
    <lineage>
        <taxon>Eukaryota</taxon>
        <taxon>Viridiplantae</taxon>
        <taxon>Streptophyta</taxon>
        <taxon>Embryophyta</taxon>
        <taxon>Tracheophyta</taxon>
        <taxon>Spermatophyta</taxon>
        <taxon>Magnoliopsida</taxon>
        <taxon>eudicotyledons</taxon>
        <taxon>Gunneridae</taxon>
        <taxon>Pentapetalae</taxon>
        <taxon>asterids</taxon>
        <taxon>campanulids</taxon>
        <taxon>Escalloniales</taxon>
        <taxon>Escalloniaceae</taxon>
        <taxon>Escallonia</taxon>
    </lineage>
</organism>
<keyword evidence="3 7" id="KW-0812">Transmembrane</keyword>
<evidence type="ECO:0000313" key="9">
    <source>
        <dbReference type="EMBL" id="KAK2994100.1"/>
    </source>
</evidence>
<feature type="transmembrane region" description="Helical" evidence="7">
    <location>
        <begin position="851"/>
        <end position="871"/>
    </location>
</feature>
<evidence type="ECO:0000256" key="2">
    <source>
        <dbReference type="ARBA" id="ARBA00007635"/>
    </source>
</evidence>
<feature type="transmembrane region" description="Helical" evidence="7">
    <location>
        <begin position="877"/>
        <end position="895"/>
    </location>
</feature>